<gene>
    <name evidence="2" type="ORF">SCARR_00474</name>
</gene>
<evidence type="ECO:0000313" key="2">
    <source>
        <dbReference type="EMBL" id="VGO18421.1"/>
    </source>
</evidence>
<accession>A0A6C2UG75</accession>
<dbReference type="PANTHER" id="PTHR33608">
    <property type="entry name" value="BLL2464 PROTEIN"/>
    <property type="match status" value="1"/>
</dbReference>
<protein>
    <recommendedName>
        <fullName evidence="1">DUF58 domain-containing protein</fullName>
    </recommendedName>
</protein>
<dbReference type="Proteomes" id="UP000346198">
    <property type="component" value="Unassembled WGS sequence"/>
</dbReference>
<dbReference type="Pfam" id="PF01882">
    <property type="entry name" value="DUF58"/>
    <property type="match status" value="1"/>
</dbReference>
<reference evidence="2 3" key="1">
    <citation type="submission" date="2019-04" db="EMBL/GenBank/DDBJ databases">
        <authorList>
            <person name="Van Vliet M D."/>
        </authorList>
    </citation>
    <scope>NUCLEOTIDE SEQUENCE [LARGE SCALE GENOMIC DNA]</scope>
    <source>
        <strain evidence="2 3">F21</strain>
    </source>
</reference>
<dbReference type="InterPro" id="IPR002881">
    <property type="entry name" value="DUF58"/>
</dbReference>
<evidence type="ECO:0000313" key="3">
    <source>
        <dbReference type="Proteomes" id="UP000346198"/>
    </source>
</evidence>
<proteinExistence type="predicted"/>
<dbReference type="AlphaFoldDB" id="A0A6C2UG75"/>
<sequence length="331" mass="36906">MRDPFQIRKAAAGAAKKRKADPTDPRVYVSLEQLVLLRPQANGFSFLPHQPVHSLLTGKHGSRLRGRGLNFEEIRSYQPGDDIRSMDWKVTARTRSPHVRVYSEERDRPVLLIVDQRIHMFFGSVDKMKSVSAAELAALATWRVLSMGDRIGGLIFNDREIEYVQPRRSETTAMELLNHVVRMNCQLSSDAPSGDPSRLNAALEKASRVVSHDTLIVIISDFDGADDQTLELTTRMAEHNDLLGLHLFDPSRSAPRPAGALSLTDGQLQISADFNDARFRDKIAADYKQESEELTRTLRKLSAPLLPISTQGDVADQVRKLLGYVPATGSI</sequence>
<feature type="domain" description="DUF58" evidence="1">
    <location>
        <begin position="73"/>
        <end position="292"/>
    </location>
</feature>
<evidence type="ECO:0000259" key="1">
    <source>
        <dbReference type="Pfam" id="PF01882"/>
    </source>
</evidence>
<dbReference type="PANTHER" id="PTHR33608:SF12">
    <property type="entry name" value="DUF58 DOMAIN-CONTAINING PROTEIN"/>
    <property type="match status" value="1"/>
</dbReference>
<dbReference type="RefSeq" id="WP_136059905.1">
    <property type="nucleotide sequence ID" value="NZ_CAAHFH010000001.1"/>
</dbReference>
<dbReference type="EMBL" id="CAAHFH010000001">
    <property type="protein sequence ID" value="VGO18421.1"/>
    <property type="molecule type" value="Genomic_DNA"/>
</dbReference>
<organism evidence="2 3">
    <name type="scientific">Pontiella sulfatireligans</name>
    <dbReference type="NCBI Taxonomy" id="2750658"/>
    <lineage>
        <taxon>Bacteria</taxon>
        <taxon>Pseudomonadati</taxon>
        <taxon>Kiritimatiellota</taxon>
        <taxon>Kiritimatiellia</taxon>
        <taxon>Kiritimatiellales</taxon>
        <taxon>Pontiellaceae</taxon>
        <taxon>Pontiella</taxon>
    </lineage>
</organism>
<keyword evidence="3" id="KW-1185">Reference proteome</keyword>
<name>A0A6C2UG75_9BACT</name>